<dbReference type="PANTHER" id="PTHR33490">
    <property type="entry name" value="BLR5614 PROTEIN-RELATED"/>
    <property type="match status" value="1"/>
</dbReference>
<dbReference type="AlphaFoldDB" id="A0A4R1GDZ8"/>
<reference evidence="2 3" key="1">
    <citation type="submission" date="2019-03" db="EMBL/GenBank/DDBJ databases">
        <title>Genomic Encyclopedia of Archaeal and Bacterial Type Strains, Phase II (KMG-II): from individual species to whole genera.</title>
        <authorList>
            <person name="Goeker M."/>
        </authorList>
    </citation>
    <scope>NUCLEOTIDE SEQUENCE [LARGE SCALE GENOMIC DNA]</scope>
    <source>
        <strain evidence="2 3">DSM 24425</strain>
    </source>
</reference>
<evidence type="ECO:0000259" key="1">
    <source>
        <dbReference type="SMART" id="SM00460"/>
    </source>
</evidence>
<gene>
    <name evidence="2" type="ORF">CLV27_0165</name>
</gene>
<dbReference type="InterPro" id="IPR038765">
    <property type="entry name" value="Papain-like_cys_pep_sf"/>
</dbReference>
<evidence type="ECO:0000313" key="3">
    <source>
        <dbReference type="Proteomes" id="UP000295777"/>
    </source>
</evidence>
<protein>
    <submittedName>
        <fullName evidence="2">Transglutaminase superfamily protein</fullName>
    </submittedName>
</protein>
<proteinExistence type="predicted"/>
<sequence length="302" mass="34627">MDYGKLASLGVEPEKVSKFPEAYRIRLTSNDQSLAILEELSREYALHPRIRSLVAGIIRPCKEKNYDCYIARIAEFVRRNVKYVNDPPRTEVFQSPVRTLEYGIGDCDDFAVLTASLLRAVGLNTRIKIKKVNERWGHVVTEVFNPNRGWIEVDTTKKEVFELGGGVIHRPKSWYFLHMHYNRPKNVPNYHATLFLARKEGKCVLTARHPCAPLVCPNGRVIPSPNKLCQRKHYKPHHKPLLRPYHPARADRPVRPVRHTSSLQRHITTTKAVEKTTKGAHKEGSFPWWALIAGGAVVYALW</sequence>
<dbReference type="EMBL" id="SMFV01000001">
    <property type="protein sequence ID" value="TCK06364.1"/>
    <property type="molecule type" value="Genomic_DNA"/>
</dbReference>
<evidence type="ECO:0000313" key="2">
    <source>
        <dbReference type="EMBL" id="TCK06364.1"/>
    </source>
</evidence>
<dbReference type="RefSeq" id="WP_165863653.1">
    <property type="nucleotide sequence ID" value="NZ_SMFV01000001.1"/>
</dbReference>
<dbReference type="Pfam" id="PF01841">
    <property type="entry name" value="Transglut_core"/>
    <property type="match status" value="1"/>
</dbReference>
<dbReference type="Gene3D" id="3.10.620.30">
    <property type="match status" value="1"/>
</dbReference>
<name>A0A4R1GDZ8_9BACT</name>
<dbReference type="Proteomes" id="UP000295777">
    <property type="component" value="Unassembled WGS sequence"/>
</dbReference>
<organism evidence="2 3">
    <name type="scientific">Phorcysia thermohydrogeniphila</name>
    <dbReference type="NCBI Taxonomy" id="936138"/>
    <lineage>
        <taxon>Bacteria</taxon>
        <taxon>Pseudomonadati</taxon>
        <taxon>Aquificota</taxon>
        <taxon>Aquificia</taxon>
        <taxon>Desulfurobacteriales</taxon>
        <taxon>Desulfurobacteriaceae</taxon>
        <taxon>Phorcysia</taxon>
    </lineage>
</organism>
<keyword evidence="3" id="KW-1185">Reference proteome</keyword>
<dbReference type="SMART" id="SM00460">
    <property type="entry name" value="TGc"/>
    <property type="match status" value="1"/>
</dbReference>
<accession>A0A4R1GDZ8</accession>
<dbReference type="InterPro" id="IPR002931">
    <property type="entry name" value="Transglutaminase-like"/>
</dbReference>
<comment type="caution">
    <text evidence="2">The sequence shown here is derived from an EMBL/GenBank/DDBJ whole genome shotgun (WGS) entry which is preliminary data.</text>
</comment>
<dbReference type="SUPFAM" id="SSF54001">
    <property type="entry name" value="Cysteine proteinases"/>
    <property type="match status" value="1"/>
</dbReference>
<feature type="domain" description="Transglutaminase-like" evidence="1">
    <location>
        <begin position="99"/>
        <end position="157"/>
    </location>
</feature>